<evidence type="ECO:0000313" key="2">
    <source>
        <dbReference type="Proteomes" id="UP000054695"/>
    </source>
</evidence>
<organism evidence="1 2">
    <name type="scientific">Legionella bozemanae</name>
    <name type="common">Fluoribacter bozemanae</name>
    <dbReference type="NCBI Taxonomy" id="447"/>
    <lineage>
        <taxon>Bacteria</taxon>
        <taxon>Pseudomonadati</taxon>
        <taxon>Pseudomonadota</taxon>
        <taxon>Gammaproteobacteria</taxon>
        <taxon>Legionellales</taxon>
        <taxon>Legionellaceae</taxon>
        <taxon>Legionella</taxon>
    </lineage>
</organism>
<keyword evidence="2" id="KW-1185">Reference proteome</keyword>
<dbReference type="Proteomes" id="UP000054695">
    <property type="component" value="Unassembled WGS sequence"/>
</dbReference>
<sequence length="70" mass="7753">MFLFFSGALKTGLNTAHALFLGPSKTLNEMRSAQESRYQAFSAMMTSLIIMSNKLVREDSIGAPKTYFLA</sequence>
<dbReference type="EMBL" id="LNXU01000018">
    <property type="protein sequence ID" value="KTC73850.1"/>
    <property type="molecule type" value="Genomic_DNA"/>
</dbReference>
<dbReference type="PATRIC" id="fig|447.4.peg.1859"/>
<name>A0A0W0RS25_LEGBO</name>
<dbReference type="OrthoDB" id="5650708at2"/>
<protein>
    <submittedName>
        <fullName evidence="1">Uncharacterized protein</fullName>
    </submittedName>
</protein>
<dbReference type="RefSeq" id="WP_058459398.1">
    <property type="nucleotide sequence ID" value="NZ_CAAAIY010000035.1"/>
</dbReference>
<accession>A0A0W0RS25</accession>
<gene>
    <name evidence="1" type="ORF">Lboz_1744</name>
</gene>
<reference evidence="1 2" key="1">
    <citation type="submission" date="2015-11" db="EMBL/GenBank/DDBJ databases">
        <title>Genomic analysis of 38 Legionella species identifies large and diverse effector repertoires.</title>
        <authorList>
            <person name="Burstein D."/>
            <person name="Amaro F."/>
            <person name="Zusman T."/>
            <person name="Lifshitz Z."/>
            <person name="Cohen O."/>
            <person name="Gilbert J.A."/>
            <person name="Pupko T."/>
            <person name="Shuman H.A."/>
            <person name="Segal G."/>
        </authorList>
    </citation>
    <scope>NUCLEOTIDE SEQUENCE [LARGE SCALE GENOMIC DNA]</scope>
    <source>
        <strain evidence="1 2">WIGA</strain>
    </source>
</reference>
<dbReference type="AlphaFoldDB" id="A0A0W0RS25"/>
<comment type="caution">
    <text evidence="1">The sequence shown here is derived from an EMBL/GenBank/DDBJ whole genome shotgun (WGS) entry which is preliminary data.</text>
</comment>
<evidence type="ECO:0000313" key="1">
    <source>
        <dbReference type="EMBL" id="KTC73850.1"/>
    </source>
</evidence>
<proteinExistence type="predicted"/>